<protein>
    <recommendedName>
        <fullName evidence="2">AAA+ ATPase domain-containing protein</fullName>
    </recommendedName>
</protein>
<organism evidence="1">
    <name type="scientific">viral metagenome</name>
    <dbReference type="NCBI Taxonomy" id="1070528"/>
    <lineage>
        <taxon>unclassified sequences</taxon>
        <taxon>metagenomes</taxon>
        <taxon>organismal metagenomes</taxon>
    </lineage>
</organism>
<dbReference type="Gene3D" id="3.40.50.300">
    <property type="entry name" value="P-loop containing nucleotide triphosphate hydrolases"/>
    <property type="match status" value="1"/>
</dbReference>
<accession>A0A6C0EGP3</accession>
<dbReference type="AlphaFoldDB" id="A0A6C0EGP3"/>
<evidence type="ECO:0008006" key="2">
    <source>
        <dbReference type="Google" id="ProtNLM"/>
    </source>
</evidence>
<dbReference type="EMBL" id="MN739830">
    <property type="protein sequence ID" value="QHT27761.1"/>
    <property type="molecule type" value="Genomic_DNA"/>
</dbReference>
<dbReference type="SUPFAM" id="SSF52540">
    <property type="entry name" value="P-loop containing nucleoside triphosphate hydrolases"/>
    <property type="match status" value="1"/>
</dbReference>
<sequence>MKFYDTHYEEYITSNKKVNMHTKLEKIYKTLPKKISDLNNIILYGPSGVGKYTQMLCLIKRYSPSNLKYEKKLTITFDKKQFLFKISDIHYEIDMALLGCTAKLLWHDIYQQIVDIISSKTDKSGIIICKNFHEIHSELLENFYSYMQSINSHINLKFIIITEEVSFLPDSILNCCKIIRVPRPTKAIYNKCKLSHTSLSKHINLDDIQNIKELHMDANICNLPENQVIPPETVDVTNTNTNTNNNIVKPPVKKTNKKHAVKNISDKQNISIMNDNYQIICNKIIDTIKNYKNIRYLKFRDTLYDLLIYNLNISQCIWYILKTLINDNYIDDESKLSEILIKTYRFFQYYNNNYRPIYHIENYVYSLCKIVHGIPEE</sequence>
<evidence type="ECO:0000313" key="1">
    <source>
        <dbReference type="EMBL" id="QHT27761.1"/>
    </source>
</evidence>
<reference evidence="1" key="1">
    <citation type="journal article" date="2020" name="Nature">
        <title>Giant virus diversity and host interactions through global metagenomics.</title>
        <authorList>
            <person name="Schulz F."/>
            <person name="Roux S."/>
            <person name="Paez-Espino D."/>
            <person name="Jungbluth S."/>
            <person name="Walsh D.A."/>
            <person name="Denef V.J."/>
            <person name="McMahon K.D."/>
            <person name="Konstantinidis K.T."/>
            <person name="Eloe-Fadrosh E.A."/>
            <person name="Kyrpides N.C."/>
            <person name="Woyke T."/>
        </authorList>
    </citation>
    <scope>NUCLEOTIDE SEQUENCE</scope>
    <source>
        <strain evidence="1">GVMAG-M-3300023179-33</strain>
    </source>
</reference>
<name>A0A6C0EGP3_9ZZZZ</name>
<dbReference type="InterPro" id="IPR027417">
    <property type="entry name" value="P-loop_NTPase"/>
</dbReference>
<proteinExistence type="predicted"/>